<dbReference type="Proteomes" id="UP000559256">
    <property type="component" value="Unassembled WGS sequence"/>
</dbReference>
<dbReference type="EMBL" id="JAACJM010000103">
    <property type="protein sequence ID" value="KAF5346346.1"/>
    <property type="molecule type" value="Genomic_DNA"/>
</dbReference>
<dbReference type="PANTHER" id="PTHR11786">
    <property type="entry name" value="N-HYDROXYARYLAMINE O-ACETYLTRANSFERASE"/>
    <property type="match status" value="1"/>
</dbReference>
<keyword evidence="2" id="KW-0812">Transmembrane</keyword>
<evidence type="ECO:0000256" key="1">
    <source>
        <dbReference type="ARBA" id="ARBA00006547"/>
    </source>
</evidence>
<evidence type="ECO:0000313" key="4">
    <source>
        <dbReference type="Proteomes" id="UP000559256"/>
    </source>
</evidence>
<protein>
    <recommendedName>
        <fullName evidence="5">Arylamine N-acetyltransferase</fullName>
    </recommendedName>
</protein>
<comment type="similarity">
    <text evidence="1">Belongs to the arylamine N-acetyltransferase family.</text>
</comment>
<dbReference type="PANTHER" id="PTHR11786:SF0">
    <property type="entry name" value="ARYLAMINE N-ACETYLTRANSFERASE 4-RELATED"/>
    <property type="match status" value="1"/>
</dbReference>
<dbReference type="Gene3D" id="3.30.2140.20">
    <property type="match status" value="1"/>
</dbReference>
<dbReference type="OrthoDB" id="10260017at2759"/>
<dbReference type="SUPFAM" id="SSF54001">
    <property type="entry name" value="Cysteine proteinases"/>
    <property type="match status" value="1"/>
</dbReference>
<keyword evidence="2" id="KW-0472">Membrane</keyword>
<proteinExistence type="inferred from homology"/>
<reference evidence="3 4" key="1">
    <citation type="journal article" date="2020" name="ISME J.">
        <title>Uncovering the hidden diversity of litter-decomposition mechanisms in mushroom-forming fungi.</title>
        <authorList>
            <person name="Floudas D."/>
            <person name="Bentzer J."/>
            <person name="Ahren D."/>
            <person name="Johansson T."/>
            <person name="Persson P."/>
            <person name="Tunlid A."/>
        </authorList>
    </citation>
    <scope>NUCLEOTIDE SEQUENCE [LARGE SCALE GENOMIC DNA]</scope>
    <source>
        <strain evidence="3 4">CBS 291.85</strain>
    </source>
</reference>
<dbReference type="AlphaFoldDB" id="A0A8H5FRE9"/>
<dbReference type="Pfam" id="PF00797">
    <property type="entry name" value="Acetyltransf_2"/>
    <property type="match status" value="1"/>
</dbReference>
<evidence type="ECO:0000256" key="2">
    <source>
        <dbReference type="SAM" id="Phobius"/>
    </source>
</evidence>
<evidence type="ECO:0008006" key="5">
    <source>
        <dbReference type="Google" id="ProtNLM"/>
    </source>
</evidence>
<dbReference type="InterPro" id="IPR001447">
    <property type="entry name" value="Arylamine_N-AcTrfase"/>
</dbReference>
<keyword evidence="2" id="KW-1133">Transmembrane helix</keyword>
<gene>
    <name evidence="3" type="ORF">D9758_011473</name>
</gene>
<sequence>MPTATLASGAFIKPKPSPYSKEQVIQWLIAIEFDAHSENGRSPGALPPPTVENLFIITRLHLLAFPFETTPIHYSPEHCMDVTPEGLYQRLVVRRNGSFCYGLNGLLFGMLLGLGYRAYAGQARSNSNFGKDQPIYWHTSHMVIFVQPIPDSNVTYLVDDGFGGYGLTKPILLSDEESNVVQGLGPLFKHRLRRAVHPQASTDSPDWVLETINENKDGDQGPRWNQVYTFSETEYFQCDFEAMSHFVSASPPDPKSRFSTLRDLMLLKKHTWLEDEPNVPVADRKLGGYVIIGQTLKRVGAQELEVIREIETEEERIELIKKYFDVDVDQDGIDHVRGRKVALVQA</sequence>
<name>A0A8H5FRE9_9AGAR</name>
<dbReference type="GO" id="GO:0016407">
    <property type="term" value="F:acetyltransferase activity"/>
    <property type="evidence" value="ECO:0007669"/>
    <property type="project" value="InterPro"/>
</dbReference>
<organism evidence="3 4">
    <name type="scientific">Tetrapyrgos nigripes</name>
    <dbReference type="NCBI Taxonomy" id="182062"/>
    <lineage>
        <taxon>Eukaryota</taxon>
        <taxon>Fungi</taxon>
        <taxon>Dikarya</taxon>
        <taxon>Basidiomycota</taxon>
        <taxon>Agaricomycotina</taxon>
        <taxon>Agaricomycetes</taxon>
        <taxon>Agaricomycetidae</taxon>
        <taxon>Agaricales</taxon>
        <taxon>Marasmiineae</taxon>
        <taxon>Marasmiaceae</taxon>
        <taxon>Tetrapyrgos</taxon>
    </lineage>
</organism>
<comment type="caution">
    <text evidence="3">The sequence shown here is derived from an EMBL/GenBank/DDBJ whole genome shotgun (WGS) entry which is preliminary data.</text>
</comment>
<keyword evidence="4" id="KW-1185">Reference proteome</keyword>
<dbReference type="InterPro" id="IPR038765">
    <property type="entry name" value="Papain-like_cys_pep_sf"/>
</dbReference>
<feature type="transmembrane region" description="Helical" evidence="2">
    <location>
        <begin position="99"/>
        <end position="119"/>
    </location>
</feature>
<accession>A0A8H5FRE9</accession>
<evidence type="ECO:0000313" key="3">
    <source>
        <dbReference type="EMBL" id="KAF5346346.1"/>
    </source>
</evidence>
<dbReference type="InterPro" id="IPR053710">
    <property type="entry name" value="Arylamine_NAT_domain_sf"/>
</dbReference>